<dbReference type="InterPro" id="IPR050836">
    <property type="entry name" value="SDS22/Internalin_LRR"/>
</dbReference>
<dbReference type="SMART" id="SM00044">
    <property type="entry name" value="CYCc"/>
    <property type="match status" value="1"/>
</dbReference>
<dbReference type="InterPro" id="IPR055071">
    <property type="entry name" value="RA_PHLPP-like"/>
</dbReference>
<dbReference type="SMART" id="SM00365">
    <property type="entry name" value="LRR_SD22"/>
    <property type="match status" value="6"/>
</dbReference>
<dbReference type="CDD" id="cd00143">
    <property type="entry name" value="PP2Cc"/>
    <property type="match status" value="1"/>
</dbReference>
<evidence type="ECO:0000256" key="8">
    <source>
        <dbReference type="ARBA" id="ARBA00022998"/>
    </source>
</evidence>
<dbReference type="SMART" id="SM00332">
    <property type="entry name" value="PP2Cc"/>
    <property type="match status" value="1"/>
</dbReference>
<dbReference type="PANTHER" id="PTHR46652">
    <property type="entry name" value="LEUCINE-RICH REPEAT AND IQ DOMAIN-CONTAINING PROTEIN 1-RELATED"/>
    <property type="match status" value="1"/>
</dbReference>
<sequence length="1540" mass="171731">MGSKLDVHLGLGHRRPSHPPSQPVQGPGSQSQQHLPISFPLQNSLFLSGRAHPGPPHPTLPPEIGSRRQPDSSRFSIRIYRANNTYHVVQCGFTVTVAKLTPKLNAKLLLGEERETHRLYLRERGRERILGQTERPADIVRRRLEQAGYDLNDGLELLGGEGLGFLLKFVYKSQVFGPTEQALAIEDYERVDLSGRSLRTIPVALHQHADQISSLSLSRNPMPDLPLDFIQSSTSLTELRLSQMALKRVPTNIRFAVSLTRLDLSSNRIGDLDDAYLADIPGLKSLKVQNNRLEKLPWHFPRLRSLTTLNISNNKFRVLPTVVCQLENLRDLDISFNNIAELPEDLGQLCNLEHLIMVGNQITSIPPAASSLVSLKRLDCRRNGIGDLTVIGMLPKLEKLSADHNSLHGISLCLGPCLNTIDASYNEITEILVVSQSIGHPAPYTTLESLDVSHAKLSSISPEALSSLPSLRQLNLSHNNIKTLPSTIGDLECLERLSCADNGLERLPEGIGRLKRLEELDVHENNLTELPGELWACASLVKLNATSNLIEKWCPPISSPTERDRDSFSSGRMSSDLHVHPFPDQRKGSTASIINPVNPSLRLPSLAFALERLYLGENQLMADALDFLSIFQELKVLNLSFNLIQDLPPTFFKNFLSSPSSSSPSGAQTPGQTHKSSLEELYLSGNKLTTLPTEDLSRMTKLSTLFLNGNRLQTLPQELGKVKNLTILDVGSNLLKYNIYNWEFDWNWNFNKNLKYLNLSGNKRLQIKSDVTKLPGSSRHSRLASTAVTRQQQQSLGGFTDLKQLRVLGLMDVTITTTGQAIDFPEEDEDRRVRTSESTVYGMAYGIADTLGRNDHLHMLDLVHEFPRENKAIFAIFGRSQPPKAMPTGISGNKIAKFLRDKYIEVFQNQLSALRRDRVEGIPDALRRSFLKLNQNLHDMLFSSRKQMLQASSSGSSLAGSSVDIQEQRNDAFVARGGASGVVLYFQDKTMYVANTGNALAVVSRGGNAEPVSRKHDPYDRSETSRIRAAEGWISPAGLVNDEIDLSRSFGFFHLLPSINARPDIFTWELSELDEFVIVANRGLWDFVSYKTAVDIARRERGDPMLAAQKLRDFAMSYGADGSTMIMVISVSDLFKKNEARSREGSVVDAQLFKPPTKATITDRGLRRLQDEVPPPTGHLALVFTDIRNSTHLWEVNRGMNTAWRLHNSLLRRKLRICGGYEVKTEGDAFMCSFPTTMAAVWWCLAVQMELLDQDWPLEILECEDGKPIYDPNDRQRLIAQGLSVRMGIHCGAPLCEVDPVNHRMDYFGPMVNRSARINSSAAGGQIMCSEEVIREIRAQFFDGPATPQSDSQPPEAVGNVRSLGVEIIEVGEVKLKGLELPEHLSLIYPRPLVARHDLRETVEDPDASGSRVQFSVSQIRQLGLVCIRLEALATSRIFREIGERKGSVQSMDHENEEEEPLYMYGDPNLLLPPLDEKTSSERDMTLVLDTLSGRIENAVAKISEKASRSSMDQMMSALKQKGDFDERTLQSILSIVQGL</sequence>
<dbReference type="OrthoDB" id="2021138at2759"/>
<evidence type="ECO:0000259" key="13">
    <source>
        <dbReference type="PROSITE" id="PS50125"/>
    </source>
</evidence>
<dbReference type="InterPro" id="IPR032675">
    <property type="entry name" value="LRR_dom_sf"/>
</dbReference>
<dbReference type="InterPro" id="IPR025875">
    <property type="entry name" value="Leu-rich_rpt_4"/>
</dbReference>
<accession>A0A0D0BDH2</accession>
<proteinExistence type="inferred from homology"/>
<evidence type="ECO:0000256" key="10">
    <source>
        <dbReference type="ARBA" id="ARBA00032597"/>
    </source>
</evidence>
<dbReference type="InterPro" id="IPR001611">
    <property type="entry name" value="Leu-rich_rpt"/>
</dbReference>
<keyword evidence="8" id="KW-0115">cAMP biosynthesis</keyword>
<dbReference type="SMART" id="SM00369">
    <property type="entry name" value="LRR_TYP"/>
    <property type="match status" value="12"/>
</dbReference>
<evidence type="ECO:0000313" key="16">
    <source>
        <dbReference type="EMBL" id="KIK61780.1"/>
    </source>
</evidence>
<evidence type="ECO:0000256" key="5">
    <source>
        <dbReference type="ARBA" id="ARBA00022723"/>
    </source>
</evidence>
<gene>
    <name evidence="16" type="ORF">GYMLUDRAFT_165755</name>
</gene>
<evidence type="ECO:0000256" key="4">
    <source>
        <dbReference type="ARBA" id="ARBA00022614"/>
    </source>
</evidence>
<dbReference type="HOGENOM" id="CLU_000430_1_1_1"/>
<feature type="region of interest" description="Disordered" evidence="12">
    <location>
        <begin position="1"/>
        <end position="71"/>
    </location>
</feature>
<evidence type="ECO:0000256" key="12">
    <source>
        <dbReference type="SAM" id="MobiDB-lite"/>
    </source>
</evidence>
<dbReference type="SUPFAM" id="SSF55073">
    <property type="entry name" value="Nucleotide cyclase"/>
    <property type="match status" value="1"/>
</dbReference>
<evidence type="ECO:0000256" key="2">
    <source>
        <dbReference type="ARBA" id="ARBA00012201"/>
    </source>
</evidence>
<dbReference type="PROSITE" id="PS51450">
    <property type="entry name" value="LRR"/>
    <property type="match status" value="6"/>
</dbReference>
<dbReference type="Pfam" id="PF23010">
    <property type="entry name" value="RA_3"/>
    <property type="match status" value="1"/>
</dbReference>
<organism evidence="16 17">
    <name type="scientific">Collybiopsis luxurians FD-317 M1</name>
    <dbReference type="NCBI Taxonomy" id="944289"/>
    <lineage>
        <taxon>Eukaryota</taxon>
        <taxon>Fungi</taxon>
        <taxon>Dikarya</taxon>
        <taxon>Basidiomycota</taxon>
        <taxon>Agaricomycotina</taxon>
        <taxon>Agaricomycetes</taxon>
        <taxon>Agaricomycetidae</taxon>
        <taxon>Agaricales</taxon>
        <taxon>Marasmiineae</taxon>
        <taxon>Omphalotaceae</taxon>
        <taxon>Collybiopsis</taxon>
        <taxon>Collybiopsis luxurians</taxon>
    </lineage>
</organism>
<dbReference type="Pfam" id="PF12799">
    <property type="entry name" value="LRR_4"/>
    <property type="match status" value="1"/>
</dbReference>
<dbReference type="PANTHER" id="PTHR46652:SF3">
    <property type="entry name" value="LEUCINE-RICH REPEAT-CONTAINING PROTEIN 9"/>
    <property type="match status" value="1"/>
</dbReference>
<dbReference type="InterPro" id="IPR001054">
    <property type="entry name" value="A/G_cyclase"/>
</dbReference>
<dbReference type="Pfam" id="PF23598">
    <property type="entry name" value="LRR_14"/>
    <property type="match status" value="1"/>
</dbReference>
<evidence type="ECO:0000313" key="17">
    <source>
        <dbReference type="Proteomes" id="UP000053593"/>
    </source>
</evidence>
<evidence type="ECO:0000256" key="11">
    <source>
        <dbReference type="ARBA" id="ARBA00032637"/>
    </source>
</evidence>
<dbReference type="Pfam" id="PF00560">
    <property type="entry name" value="LRR_1"/>
    <property type="match status" value="2"/>
</dbReference>
<keyword evidence="17" id="KW-1185">Reference proteome</keyword>
<keyword evidence="9" id="KW-0456">Lyase</keyword>
<feature type="domain" description="Ras-associating" evidence="14">
    <location>
        <begin position="73"/>
        <end position="172"/>
    </location>
</feature>
<dbReference type="Gene3D" id="3.80.10.10">
    <property type="entry name" value="Ribonuclease Inhibitor"/>
    <property type="match status" value="3"/>
</dbReference>
<dbReference type="SUPFAM" id="SSF52075">
    <property type="entry name" value="Outer arm dynein light chain 1"/>
    <property type="match status" value="1"/>
</dbReference>
<dbReference type="InterPro" id="IPR036457">
    <property type="entry name" value="PPM-type-like_dom_sf"/>
</dbReference>
<evidence type="ECO:0000259" key="15">
    <source>
        <dbReference type="PROSITE" id="PS51746"/>
    </source>
</evidence>
<protein>
    <recommendedName>
        <fullName evidence="3">Adenylate cyclase</fullName>
        <ecNumber evidence="2">4.6.1.1</ecNumber>
    </recommendedName>
    <alternativeName>
        <fullName evidence="10">ATP pyrophosphate-lyase</fullName>
    </alternativeName>
    <alternativeName>
        <fullName evidence="11">Adenylyl cyclase</fullName>
    </alternativeName>
</protein>
<dbReference type="GO" id="GO:0004016">
    <property type="term" value="F:adenylate cyclase activity"/>
    <property type="evidence" value="ECO:0007669"/>
    <property type="project" value="UniProtKB-EC"/>
</dbReference>
<dbReference type="EMBL" id="KN834770">
    <property type="protein sequence ID" value="KIK61780.1"/>
    <property type="molecule type" value="Genomic_DNA"/>
</dbReference>
<dbReference type="InterPro" id="IPR001932">
    <property type="entry name" value="PPM-type_phosphatase-like_dom"/>
</dbReference>
<dbReference type="Gene3D" id="3.30.70.1230">
    <property type="entry name" value="Nucleotide cyclase"/>
    <property type="match status" value="1"/>
</dbReference>
<feature type="domain" description="PPM-type phosphatase" evidence="15">
    <location>
        <begin position="844"/>
        <end position="1131"/>
    </location>
</feature>
<dbReference type="EC" id="4.6.1.1" evidence="2"/>
<feature type="domain" description="Guanylate cyclase" evidence="13">
    <location>
        <begin position="1181"/>
        <end position="1319"/>
    </location>
</feature>
<dbReference type="GO" id="GO:0035556">
    <property type="term" value="P:intracellular signal transduction"/>
    <property type="evidence" value="ECO:0007669"/>
    <property type="project" value="InterPro"/>
</dbReference>
<evidence type="ECO:0000256" key="6">
    <source>
        <dbReference type="ARBA" id="ARBA00022737"/>
    </source>
</evidence>
<keyword evidence="7" id="KW-0460">Magnesium</keyword>
<comment type="similarity">
    <text evidence="1">Belongs to the adenylyl cyclase class-3 family.</text>
</comment>
<dbReference type="PROSITE" id="PS51746">
    <property type="entry name" value="PPM_2"/>
    <property type="match status" value="1"/>
</dbReference>
<dbReference type="Pfam" id="PF00211">
    <property type="entry name" value="Guanylate_cyc"/>
    <property type="match status" value="1"/>
</dbReference>
<dbReference type="SMART" id="SM00364">
    <property type="entry name" value="LRR_BAC"/>
    <property type="match status" value="10"/>
</dbReference>
<dbReference type="InterPro" id="IPR029787">
    <property type="entry name" value="Nucleotide_cyclase"/>
</dbReference>
<feature type="compositionally biased region" description="Low complexity" evidence="12">
    <location>
        <begin position="23"/>
        <end position="34"/>
    </location>
</feature>
<reference evidence="16 17" key="1">
    <citation type="submission" date="2014-04" db="EMBL/GenBank/DDBJ databases">
        <title>Evolutionary Origins and Diversification of the Mycorrhizal Mutualists.</title>
        <authorList>
            <consortium name="DOE Joint Genome Institute"/>
            <consortium name="Mycorrhizal Genomics Consortium"/>
            <person name="Kohler A."/>
            <person name="Kuo A."/>
            <person name="Nagy L.G."/>
            <person name="Floudas D."/>
            <person name="Copeland A."/>
            <person name="Barry K.W."/>
            <person name="Cichocki N."/>
            <person name="Veneault-Fourrey C."/>
            <person name="LaButti K."/>
            <person name="Lindquist E.A."/>
            <person name="Lipzen A."/>
            <person name="Lundell T."/>
            <person name="Morin E."/>
            <person name="Murat C."/>
            <person name="Riley R."/>
            <person name="Ohm R."/>
            <person name="Sun H."/>
            <person name="Tunlid A."/>
            <person name="Henrissat B."/>
            <person name="Grigoriev I.V."/>
            <person name="Hibbett D.S."/>
            <person name="Martin F."/>
        </authorList>
    </citation>
    <scope>NUCLEOTIDE SEQUENCE [LARGE SCALE GENOMIC DNA]</scope>
    <source>
        <strain evidence="16 17">FD-317 M1</strain>
    </source>
</reference>
<dbReference type="GO" id="GO:0046872">
    <property type="term" value="F:metal ion binding"/>
    <property type="evidence" value="ECO:0007669"/>
    <property type="project" value="UniProtKB-KW"/>
</dbReference>
<dbReference type="InterPro" id="IPR055414">
    <property type="entry name" value="LRR_R13L4/SHOC2-like"/>
</dbReference>
<dbReference type="Pfam" id="PF00481">
    <property type="entry name" value="PP2C"/>
    <property type="match status" value="1"/>
</dbReference>
<dbReference type="SUPFAM" id="SSF52058">
    <property type="entry name" value="L domain-like"/>
    <property type="match status" value="2"/>
</dbReference>
<evidence type="ECO:0000256" key="9">
    <source>
        <dbReference type="ARBA" id="ARBA00023239"/>
    </source>
</evidence>
<keyword evidence="6" id="KW-0677">Repeat</keyword>
<dbReference type="PROSITE" id="PS50125">
    <property type="entry name" value="GUANYLATE_CYCLASE_2"/>
    <property type="match status" value="1"/>
</dbReference>
<evidence type="ECO:0000259" key="14">
    <source>
        <dbReference type="PROSITE" id="PS50200"/>
    </source>
</evidence>
<dbReference type="PROSITE" id="PS50200">
    <property type="entry name" value="RA"/>
    <property type="match status" value="1"/>
</dbReference>
<keyword evidence="4" id="KW-0433">Leucine-rich repeat</keyword>
<dbReference type="SUPFAM" id="SSF81606">
    <property type="entry name" value="PP2C-like"/>
    <property type="match status" value="1"/>
</dbReference>
<dbReference type="InterPro" id="IPR000159">
    <property type="entry name" value="RA_dom"/>
</dbReference>
<dbReference type="Gene3D" id="3.60.40.10">
    <property type="entry name" value="PPM-type phosphatase domain"/>
    <property type="match status" value="1"/>
</dbReference>
<dbReference type="InterPro" id="IPR003591">
    <property type="entry name" value="Leu-rich_rpt_typical-subtyp"/>
</dbReference>
<evidence type="ECO:0000256" key="1">
    <source>
        <dbReference type="ARBA" id="ARBA00005381"/>
    </source>
</evidence>
<keyword evidence="5" id="KW-0479">Metal-binding</keyword>
<dbReference type="Proteomes" id="UP000053593">
    <property type="component" value="Unassembled WGS sequence"/>
</dbReference>
<dbReference type="CDD" id="cd07302">
    <property type="entry name" value="CHD"/>
    <property type="match status" value="1"/>
</dbReference>
<dbReference type="GO" id="GO:0006171">
    <property type="term" value="P:cAMP biosynthetic process"/>
    <property type="evidence" value="ECO:0007669"/>
    <property type="project" value="UniProtKB-KW"/>
</dbReference>
<evidence type="ECO:0000256" key="3">
    <source>
        <dbReference type="ARBA" id="ARBA00021420"/>
    </source>
</evidence>
<evidence type="ECO:0000256" key="7">
    <source>
        <dbReference type="ARBA" id="ARBA00022842"/>
    </source>
</evidence>
<dbReference type="Pfam" id="PF13855">
    <property type="entry name" value="LRR_8"/>
    <property type="match status" value="2"/>
</dbReference>
<name>A0A0D0BDH2_9AGAR</name>